<organism evidence="1 2">
    <name type="scientific">Marinobacterium zhoushanense</name>
    <dbReference type="NCBI Taxonomy" id="1679163"/>
    <lineage>
        <taxon>Bacteria</taxon>
        <taxon>Pseudomonadati</taxon>
        <taxon>Pseudomonadota</taxon>
        <taxon>Gammaproteobacteria</taxon>
        <taxon>Oceanospirillales</taxon>
        <taxon>Oceanospirillaceae</taxon>
        <taxon>Marinobacterium</taxon>
    </lineage>
</organism>
<proteinExistence type="predicted"/>
<reference evidence="2" key="1">
    <citation type="journal article" date="2019" name="Int. J. Syst. Evol. Microbiol.">
        <title>The Global Catalogue of Microorganisms (GCM) 10K type strain sequencing project: providing services to taxonomists for standard genome sequencing and annotation.</title>
        <authorList>
            <consortium name="The Broad Institute Genomics Platform"/>
            <consortium name="The Broad Institute Genome Sequencing Center for Infectious Disease"/>
            <person name="Wu L."/>
            <person name="Ma J."/>
        </authorList>
    </citation>
    <scope>NUCLEOTIDE SEQUENCE [LARGE SCALE GENOMIC DNA]</scope>
    <source>
        <strain evidence="2">CGMCC 1.15341</strain>
    </source>
</reference>
<evidence type="ECO:0000313" key="1">
    <source>
        <dbReference type="EMBL" id="GGB79727.1"/>
    </source>
</evidence>
<protein>
    <submittedName>
        <fullName evidence="1">Uncharacterized protein</fullName>
    </submittedName>
</protein>
<sequence>MFEKGGGCHATPFGCYSVRAEEGVESVTDPTNIAGINFLDDYSLFRGGSTTLKRKEKFKPGAIQKLDTADGESIGADQLEPLV</sequence>
<dbReference type="Proteomes" id="UP000629025">
    <property type="component" value="Unassembled WGS sequence"/>
</dbReference>
<keyword evidence="2" id="KW-1185">Reference proteome</keyword>
<name>A0ABQ1JW42_9GAMM</name>
<comment type="caution">
    <text evidence="1">The sequence shown here is derived from an EMBL/GenBank/DDBJ whole genome shotgun (WGS) entry which is preliminary data.</text>
</comment>
<accession>A0ABQ1JW42</accession>
<evidence type="ECO:0000313" key="2">
    <source>
        <dbReference type="Proteomes" id="UP000629025"/>
    </source>
</evidence>
<gene>
    <name evidence="1" type="ORF">GCM10011352_01730</name>
</gene>
<dbReference type="EMBL" id="BMIJ01000001">
    <property type="protein sequence ID" value="GGB79727.1"/>
    <property type="molecule type" value="Genomic_DNA"/>
</dbReference>